<dbReference type="Pfam" id="PF02653">
    <property type="entry name" value="BPD_transp_2"/>
    <property type="match status" value="1"/>
</dbReference>
<dbReference type="InterPro" id="IPR001851">
    <property type="entry name" value="ABC_transp_permease"/>
</dbReference>
<dbReference type="PANTHER" id="PTHR30482:SF10">
    <property type="entry name" value="HIGH-AFFINITY BRANCHED-CHAIN AMINO ACID TRANSPORT PROTEIN BRAE"/>
    <property type="match status" value="1"/>
</dbReference>
<evidence type="ECO:0000256" key="4">
    <source>
        <dbReference type="ARBA" id="ARBA00022989"/>
    </source>
</evidence>
<protein>
    <submittedName>
        <fullName evidence="7">Branched-chain amino acid ABC transporter permease</fullName>
    </submittedName>
</protein>
<dbReference type="GO" id="GO:0005886">
    <property type="term" value="C:plasma membrane"/>
    <property type="evidence" value="ECO:0007669"/>
    <property type="project" value="UniProtKB-SubCell"/>
</dbReference>
<proteinExistence type="predicted"/>
<dbReference type="PANTHER" id="PTHR30482">
    <property type="entry name" value="HIGH-AFFINITY BRANCHED-CHAIN AMINO ACID TRANSPORT SYSTEM PERMEASE"/>
    <property type="match status" value="1"/>
</dbReference>
<keyword evidence="2" id="KW-1003">Cell membrane</keyword>
<feature type="transmembrane region" description="Helical" evidence="6">
    <location>
        <begin position="91"/>
        <end position="109"/>
    </location>
</feature>
<gene>
    <name evidence="7" type="ORF">CR492_03520</name>
</gene>
<dbReference type="InterPro" id="IPR043428">
    <property type="entry name" value="LivM-like"/>
</dbReference>
<dbReference type="OrthoDB" id="5448271at2"/>
<name>A0A2J7TMN7_METSI</name>
<keyword evidence="3 6" id="KW-0812">Transmembrane</keyword>
<evidence type="ECO:0000256" key="1">
    <source>
        <dbReference type="ARBA" id="ARBA00004651"/>
    </source>
</evidence>
<feature type="transmembrane region" description="Helical" evidence="6">
    <location>
        <begin position="215"/>
        <end position="240"/>
    </location>
</feature>
<feature type="transmembrane region" description="Helical" evidence="6">
    <location>
        <begin position="64"/>
        <end position="84"/>
    </location>
</feature>
<dbReference type="RefSeq" id="WP_102842273.1">
    <property type="nucleotide sequence ID" value="NZ_PDZR01000001.1"/>
</dbReference>
<comment type="caution">
    <text evidence="7">The sequence shown here is derived from an EMBL/GenBank/DDBJ whole genome shotgun (WGS) entry which is preliminary data.</text>
</comment>
<dbReference type="AlphaFoldDB" id="A0A2J7TMN7"/>
<feature type="transmembrane region" description="Helical" evidence="6">
    <location>
        <begin position="12"/>
        <end position="33"/>
    </location>
</feature>
<feature type="transmembrane region" description="Helical" evidence="6">
    <location>
        <begin position="129"/>
        <end position="147"/>
    </location>
</feature>
<comment type="subcellular location">
    <subcellularLocation>
        <location evidence="1">Cell membrane</location>
        <topology evidence="1">Multi-pass membrane protein</topology>
    </subcellularLocation>
</comment>
<dbReference type="Proteomes" id="UP000236286">
    <property type="component" value="Unassembled WGS sequence"/>
</dbReference>
<evidence type="ECO:0000256" key="3">
    <source>
        <dbReference type="ARBA" id="ARBA00022692"/>
    </source>
</evidence>
<reference evidence="7 8" key="1">
    <citation type="submission" date="2017-10" db="EMBL/GenBank/DDBJ databases">
        <title>Genome announcement of Methylocella silvestris TVC from permafrost.</title>
        <authorList>
            <person name="Wang J."/>
            <person name="Geng K."/>
            <person name="Ul-Haque F."/>
            <person name="Crombie A.T."/>
            <person name="Street L.E."/>
            <person name="Wookey P.A."/>
            <person name="Murrell J.C."/>
            <person name="Pratscher J."/>
        </authorList>
    </citation>
    <scope>NUCLEOTIDE SEQUENCE [LARGE SCALE GENOMIC DNA]</scope>
    <source>
        <strain evidence="7 8">TVC</strain>
    </source>
</reference>
<evidence type="ECO:0000256" key="5">
    <source>
        <dbReference type="ARBA" id="ARBA00023136"/>
    </source>
</evidence>
<evidence type="ECO:0000256" key="6">
    <source>
        <dbReference type="SAM" id="Phobius"/>
    </source>
</evidence>
<accession>A0A2J7TMN7</accession>
<organism evidence="7 8">
    <name type="scientific">Methylocella silvestris</name>
    <dbReference type="NCBI Taxonomy" id="199596"/>
    <lineage>
        <taxon>Bacteria</taxon>
        <taxon>Pseudomonadati</taxon>
        <taxon>Pseudomonadota</taxon>
        <taxon>Alphaproteobacteria</taxon>
        <taxon>Hyphomicrobiales</taxon>
        <taxon>Beijerinckiaceae</taxon>
        <taxon>Methylocella</taxon>
    </lineage>
</organism>
<dbReference type="CDD" id="cd06581">
    <property type="entry name" value="TM_PBP1_LivM_like"/>
    <property type="match status" value="1"/>
</dbReference>
<evidence type="ECO:0000313" key="7">
    <source>
        <dbReference type="EMBL" id="PNG27967.1"/>
    </source>
</evidence>
<feature type="transmembrane region" description="Helical" evidence="6">
    <location>
        <begin position="40"/>
        <end position="58"/>
    </location>
</feature>
<dbReference type="GO" id="GO:0015658">
    <property type="term" value="F:branched-chain amino acid transmembrane transporter activity"/>
    <property type="evidence" value="ECO:0007669"/>
    <property type="project" value="InterPro"/>
</dbReference>
<feature type="transmembrane region" description="Helical" evidence="6">
    <location>
        <begin position="252"/>
        <end position="271"/>
    </location>
</feature>
<evidence type="ECO:0000256" key="2">
    <source>
        <dbReference type="ARBA" id="ARBA00022475"/>
    </source>
</evidence>
<keyword evidence="5 6" id="KW-0472">Membrane</keyword>
<keyword evidence="4 6" id="KW-1133">Transmembrane helix</keyword>
<sequence length="282" mass="29076">MPAALDDFLWTYQSLIASLGVNGLLALSMYVVLAIGQLSLGQAAFMGVGAYASALLSLHTGLPFPLELAAAMLIPAAFALAIGAPTLRLSGVYLALATIGLGELLRIFLIQSDFTGGALGLSGIPAKAGFTLIYGCLAAATLALMLITRSRIGRAMEAIREDETAAAVSGVDLPRYKMTALVVSAMLAGLAGALNAHASSFIGPNDYGFDAAVTILSYALLGGVGSPFGSLAGALVLTLLPEILRPLQDFRLVVNGAIIVVAVLYMPHGLIPWRPLRIGARP</sequence>
<evidence type="ECO:0000313" key="8">
    <source>
        <dbReference type="Proteomes" id="UP000236286"/>
    </source>
</evidence>
<feature type="transmembrane region" description="Helical" evidence="6">
    <location>
        <begin position="180"/>
        <end position="203"/>
    </location>
</feature>
<dbReference type="EMBL" id="PDZR01000001">
    <property type="protein sequence ID" value="PNG27967.1"/>
    <property type="molecule type" value="Genomic_DNA"/>
</dbReference>